<keyword evidence="3" id="KW-1185">Reference proteome</keyword>
<protein>
    <recommendedName>
        <fullName evidence="1">IclR-ED domain-containing protein</fullName>
    </recommendedName>
</protein>
<dbReference type="AlphaFoldDB" id="A0A051TLE9"/>
<comment type="caution">
    <text evidence="2">The sequence shown here is derived from an EMBL/GenBank/DDBJ whole genome shotgun (WGS) entry which is preliminary data.</text>
</comment>
<dbReference type="Proteomes" id="UP000025947">
    <property type="component" value="Unassembled WGS sequence"/>
</dbReference>
<dbReference type="PANTHER" id="PTHR30136">
    <property type="entry name" value="HELIX-TURN-HELIX TRANSCRIPTIONAL REGULATOR, ICLR FAMILY"/>
    <property type="match status" value="1"/>
</dbReference>
<sequence>MTEAGFIDRHGKMVGVGLRVFEWGERARDPQLARHAAIPLLTDLRATTHQTIHLAILDGVDVVYLEILPSIAGPRLPSRVGGRLPAHATGVGKALLAASPPHVLDMLVATGLPALGPRTIRQPGLLRQQLGRTATSELAFEQEESGPGIVCVATAIRDTDGLPVAAISAAGWAGKMNLRQVAPAVQAAARNISRRVRATSLGAPPGMT</sequence>
<dbReference type="Gene3D" id="3.30.450.40">
    <property type="match status" value="1"/>
</dbReference>
<gene>
    <name evidence="2" type="ORF">K875_05674</name>
</gene>
<dbReference type="EMBL" id="JLXW01000013">
    <property type="protein sequence ID" value="KBZ57156.1"/>
    <property type="molecule type" value="Genomic_DNA"/>
</dbReference>
<dbReference type="InterPro" id="IPR029016">
    <property type="entry name" value="GAF-like_dom_sf"/>
</dbReference>
<dbReference type="Pfam" id="PF01614">
    <property type="entry name" value="IclR_C"/>
    <property type="match status" value="1"/>
</dbReference>
<dbReference type="PROSITE" id="PS51078">
    <property type="entry name" value="ICLR_ED"/>
    <property type="match status" value="1"/>
</dbReference>
<dbReference type="PANTHER" id="PTHR30136:SF24">
    <property type="entry name" value="HTH-TYPE TRANSCRIPTIONAL REPRESSOR ALLR"/>
    <property type="match status" value="1"/>
</dbReference>
<dbReference type="GO" id="GO:0003677">
    <property type="term" value="F:DNA binding"/>
    <property type="evidence" value="ECO:0007669"/>
    <property type="project" value="TreeGrafter"/>
</dbReference>
<proteinExistence type="predicted"/>
<dbReference type="HOGENOM" id="CLU_062618_7_3_11"/>
<evidence type="ECO:0000313" key="3">
    <source>
        <dbReference type="Proteomes" id="UP000025947"/>
    </source>
</evidence>
<organism evidence="2 3">
    <name type="scientific">Mycobacterium [tuberculosis] TKK-01-0051</name>
    <dbReference type="NCBI Taxonomy" id="1324261"/>
    <lineage>
        <taxon>Bacteria</taxon>
        <taxon>Bacillati</taxon>
        <taxon>Actinomycetota</taxon>
        <taxon>Actinomycetes</taxon>
        <taxon>Mycobacteriales</taxon>
        <taxon>Mycobacteriaceae</taxon>
        <taxon>Mycobacterium</taxon>
        <taxon>Mycobacterium avium complex (MAC)</taxon>
    </lineage>
</organism>
<dbReference type="InterPro" id="IPR014757">
    <property type="entry name" value="Tscrpt_reg_IclR_C"/>
</dbReference>
<dbReference type="SUPFAM" id="SSF55781">
    <property type="entry name" value="GAF domain-like"/>
    <property type="match status" value="1"/>
</dbReference>
<dbReference type="GO" id="GO:0003700">
    <property type="term" value="F:DNA-binding transcription factor activity"/>
    <property type="evidence" value="ECO:0007669"/>
    <property type="project" value="TreeGrafter"/>
</dbReference>
<evidence type="ECO:0000259" key="1">
    <source>
        <dbReference type="PROSITE" id="PS51078"/>
    </source>
</evidence>
<name>A0A051TLE9_9MYCO</name>
<evidence type="ECO:0000313" key="2">
    <source>
        <dbReference type="EMBL" id="KBZ57156.1"/>
    </source>
</evidence>
<dbReference type="PATRIC" id="fig|1324261.3.peg.5715"/>
<dbReference type="GO" id="GO:0045892">
    <property type="term" value="P:negative regulation of DNA-templated transcription"/>
    <property type="evidence" value="ECO:0007669"/>
    <property type="project" value="TreeGrafter"/>
</dbReference>
<dbReference type="InterPro" id="IPR050707">
    <property type="entry name" value="HTH_MetabolicPath_Reg"/>
</dbReference>
<accession>A0A051TLE9</accession>
<feature type="domain" description="IclR-ED" evidence="1">
    <location>
        <begin position="19"/>
        <end position="198"/>
    </location>
</feature>
<reference evidence="2 3" key="1">
    <citation type="submission" date="2014-04" db="EMBL/GenBank/DDBJ databases">
        <title>The Genome Sequence of Mycobacterium tuberculosis TKK-01-0051.</title>
        <authorList>
            <consortium name="The Broad Institute Genomics Platform"/>
            <consortium name="The Broad Institute Genome Sequencing Center for Infectious Disease"/>
            <person name="Earl A.M."/>
            <person name="Cohen K."/>
            <person name="Pym A."/>
            <person name="Bishai W."/>
            <person name="Maharaj K."/>
            <person name="Desjardins C."/>
            <person name="Abeel T."/>
            <person name="Young S."/>
            <person name="Zeng Q."/>
            <person name="Gargeya S."/>
            <person name="Abouelleil A."/>
            <person name="Alvarado L."/>
            <person name="Chapman S.B."/>
            <person name="Gainer-Dewar J."/>
            <person name="Goldberg J."/>
            <person name="Griggs A."/>
            <person name="Gujja S."/>
            <person name="Hansen M."/>
            <person name="Howarth C."/>
            <person name="Imamovic A."/>
            <person name="Larimer J."/>
            <person name="Murphy C."/>
            <person name="Naylor J."/>
            <person name="Pearson M."/>
            <person name="Poon T.W."/>
            <person name="Priest M."/>
            <person name="Roberts A."/>
            <person name="Saif S."/>
            <person name="Shea T."/>
            <person name="Sykes S."/>
            <person name="Wortman J."/>
            <person name="Nusbaum C."/>
            <person name="Birren B."/>
        </authorList>
    </citation>
    <scope>NUCLEOTIDE SEQUENCE [LARGE SCALE GENOMIC DNA]</scope>
    <source>
        <strain evidence="2 3">TKK-01-0051</strain>
    </source>
</reference>